<gene>
    <name evidence="6" type="ORF">IV87_GL001391</name>
</gene>
<dbReference type="GO" id="GO:0008379">
    <property type="term" value="F:thioredoxin peroxidase activity"/>
    <property type="evidence" value="ECO:0007669"/>
    <property type="project" value="InterPro"/>
</dbReference>
<dbReference type="InterPro" id="IPR050455">
    <property type="entry name" value="Tpx_Peroxidase_subfamily"/>
</dbReference>
<protein>
    <submittedName>
        <fullName evidence="6">Thiol peroxidase, atypical 2-Cys peroxiredoxin</fullName>
    </submittedName>
</protein>
<dbReference type="PROSITE" id="PS51352">
    <property type="entry name" value="THIOREDOXIN_2"/>
    <property type="match status" value="1"/>
</dbReference>
<dbReference type="InterPro" id="IPR002065">
    <property type="entry name" value="TPX"/>
</dbReference>
<organism evidence="6 7">
    <name type="scientific">Pediococcus ethanolidurans</name>
    <dbReference type="NCBI Taxonomy" id="319653"/>
    <lineage>
        <taxon>Bacteria</taxon>
        <taxon>Bacillati</taxon>
        <taxon>Bacillota</taxon>
        <taxon>Bacilli</taxon>
        <taxon>Lactobacillales</taxon>
        <taxon>Lactobacillaceae</taxon>
        <taxon>Pediococcus</taxon>
    </lineage>
</organism>
<keyword evidence="4" id="KW-0676">Redox-active center</keyword>
<dbReference type="PANTHER" id="PTHR43110:SF1">
    <property type="entry name" value="THIOL PEROXIDASE"/>
    <property type="match status" value="1"/>
</dbReference>
<dbReference type="CDD" id="cd03014">
    <property type="entry name" value="PRX_Atyp2cys"/>
    <property type="match status" value="1"/>
</dbReference>
<dbReference type="InterPro" id="IPR000866">
    <property type="entry name" value="AhpC/TSA"/>
</dbReference>
<evidence type="ECO:0000256" key="1">
    <source>
        <dbReference type="ARBA" id="ARBA00022559"/>
    </source>
</evidence>
<dbReference type="InterPro" id="IPR036249">
    <property type="entry name" value="Thioredoxin-like_sf"/>
</dbReference>
<keyword evidence="3" id="KW-1015">Disulfide bond</keyword>
<dbReference type="SUPFAM" id="SSF52833">
    <property type="entry name" value="Thioredoxin-like"/>
    <property type="match status" value="1"/>
</dbReference>
<keyword evidence="1 6" id="KW-0560">Oxidoreductase</keyword>
<name>A0A0R2K101_9LACO</name>
<comment type="caution">
    <text evidence="6">The sequence shown here is derived from an EMBL/GenBank/DDBJ whole genome shotgun (WGS) entry which is preliminary data.</text>
</comment>
<dbReference type="AlphaFoldDB" id="A0A0R2K101"/>
<evidence type="ECO:0000256" key="2">
    <source>
        <dbReference type="ARBA" id="ARBA00022862"/>
    </source>
</evidence>
<dbReference type="PANTHER" id="PTHR43110">
    <property type="entry name" value="THIOL PEROXIDASE"/>
    <property type="match status" value="1"/>
</dbReference>
<evidence type="ECO:0000256" key="4">
    <source>
        <dbReference type="ARBA" id="ARBA00023284"/>
    </source>
</evidence>
<accession>A0A0R2K101</accession>
<dbReference type="STRING" id="319653.SAMN04487973_12617"/>
<keyword evidence="1 6" id="KW-0575">Peroxidase</keyword>
<dbReference type="InterPro" id="IPR013766">
    <property type="entry name" value="Thioredoxin_domain"/>
</dbReference>
<dbReference type="Pfam" id="PF00578">
    <property type="entry name" value="AhpC-TSA"/>
    <property type="match status" value="1"/>
</dbReference>
<dbReference type="Gene3D" id="3.40.30.10">
    <property type="entry name" value="Glutaredoxin"/>
    <property type="match status" value="1"/>
</dbReference>
<evidence type="ECO:0000256" key="3">
    <source>
        <dbReference type="ARBA" id="ARBA00023157"/>
    </source>
</evidence>
<evidence type="ECO:0000259" key="5">
    <source>
        <dbReference type="PROSITE" id="PS51352"/>
    </source>
</evidence>
<dbReference type="Proteomes" id="UP000051749">
    <property type="component" value="Unassembled WGS sequence"/>
</dbReference>
<feature type="domain" description="Thioredoxin" evidence="5">
    <location>
        <begin position="19"/>
        <end position="167"/>
    </location>
</feature>
<evidence type="ECO:0000313" key="6">
    <source>
        <dbReference type="EMBL" id="KRN81398.1"/>
    </source>
</evidence>
<dbReference type="PATRIC" id="fig|319653.3.peg.1409"/>
<proteinExistence type="predicted"/>
<sequence length="170" mass="19112">MNVDVLNGGEKVSLVGNPPEVGEQLPKFKLFNAENQKIKTRDLIGKPTLISTVPDLNTRVCKLETKKFNQQADHYPSVRFVTVSNNTITEQKAWCAAEGVANLEVLSDEELSLGYEMNLYIPNDGFLARTIFIIDAEGKIVYRQIVPEIHDEPNYLEALDVIKKYATEVD</sequence>
<keyword evidence="2" id="KW-0049">Antioxidant</keyword>
<evidence type="ECO:0000313" key="7">
    <source>
        <dbReference type="Proteomes" id="UP000051749"/>
    </source>
</evidence>
<reference evidence="6 7" key="1">
    <citation type="journal article" date="2015" name="Genome Announc.">
        <title>Expanding the biotechnology potential of lactobacilli through comparative genomics of 213 strains and associated genera.</title>
        <authorList>
            <person name="Sun Z."/>
            <person name="Harris H.M."/>
            <person name="McCann A."/>
            <person name="Guo C."/>
            <person name="Argimon S."/>
            <person name="Zhang W."/>
            <person name="Yang X."/>
            <person name="Jeffery I.B."/>
            <person name="Cooney J.C."/>
            <person name="Kagawa T.F."/>
            <person name="Liu W."/>
            <person name="Song Y."/>
            <person name="Salvetti E."/>
            <person name="Wrobel A."/>
            <person name="Rasinkangas P."/>
            <person name="Parkhill J."/>
            <person name="Rea M.C."/>
            <person name="O'Sullivan O."/>
            <person name="Ritari J."/>
            <person name="Douillard F.P."/>
            <person name="Paul Ross R."/>
            <person name="Yang R."/>
            <person name="Briner A.E."/>
            <person name="Felis G.E."/>
            <person name="de Vos W.M."/>
            <person name="Barrangou R."/>
            <person name="Klaenhammer T.R."/>
            <person name="Caufield P.W."/>
            <person name="Cui Y."/>
            <person name="Zhang H."/>
            <person name="O'Toole P.W."/>
        </authorList>
    </citation>
    <scope>NUCLEOTIDE SEQUENCE [LARGE SCALE GENOMIC DNA]</scope>
    <source>
        <strain evidence="6 7">DSM 22301</strain>
    </source>
</reference>
<dbReference type="EMBL" id="JQBY01000030">
    <property type="protein sequence ID" value="KRN81398.1"/>
    <property type="molecule type" value="Genomic_DNA"/>
</dbReference>